<sequence length="140" mass="15854">MFDFSQIGTARMTSFADLSPPTRLTSALQKEATTASKWLNQCFLCLILLHTCYRFAYLPTELLTDFLCTEPLGLILTTLYSRLPDLEQDFTSYYCLSPHTSRNHNPLYPGGTLMLITQCKISSPLIGINNRFFTEVILEG</sequence>
<name>A0AAD1RS88_PELCU</name>
<protein>
    <submittedName>
        <fullName evidence="1">Uncharacterized protein</fullName>
    </submittedName>
</protein>
<evidence type="ECO:0000313" key="2">
    <source>
        <dbReference type="Proteomes" id="UP001295444"/>
    </source>
</evidence>
<proteinExistence type="predicted"/>
<dbReference type="AlphaFoldDB" id="A0AAD1RS88"/>
<accession>A0AAD1RS88</accession>
<organism evidence="1 2">
    <name type="scientific">Pelobates cultripes</name>
    <name type="common">Western spadefoot toad</name>
    <dbReference type="NCBI Taxonomy" id="61616"/>
    <lineage>
        <taxon>Eukaryota</taxon>
        <taxon>Metazoa</taxon>
        <taxon>Chordata</taxon>
        <taxon>Craniata</taxon>
        <taxon>Vertebrata</taxon>
        <taxon>Euteleostomi</taxon>
        <taxon>Amphibia</taxon>
        <taxon>Batrachia</taxon>
        <taxon>Anura</taxon>
        <taxon>Pelobatoidea</taxon>
        <taxon>Pelobatidae</taxon>
        <taxon>Pelobates</taxon>
    </lineage>
</organism>
<evidence type="ECO:0000313" key="1">
    <source>
        <dbReference type="EMBL" id="CAH2277236.1"/>
    </source>
</evidence>
<gene>
    <name evidence="1" type="ORF">PECUL_23A051336</name>
</gene>
<dbReference type="Proteomes" id="UP001295444">
    <property type="component" value="Chromosome 03"/>
</dbReference>
<keyword evidence="2" id="KW-1185">Reference proteome</keyword>
<reference evidence="1" key="1">
    <citation type="submission" date="2022-03" db="EMBL/GenBank/DDBJ databases">
        <authorList>
            <person name="Alioto T."/>
            <person name="Alioto T."/>
            <person name="Gomez Garrido J."/>
        </authorList>
    </citation>
    <scope>NUCLEOTIDE SEQUENCE</scope>
</reference>
<dbReference type="EMBL" id="OW240914">
    <property type="protein sequence ID" value="CAH2277236.1"/>
    <property type="molecule type" value="Genomic_DNA"/>
</dbReference>